<reference evidence="2" key="1">
    <citation type="submission" date="2018-01" db="EMBL/GenBank/DDBJ databases">
        <title>An insight into the sialome of Amazonian anophelines.</title>
        <authorList>
            <person name="Ribeiro J.M."/>
            <person name="Scarpassa V."/>
            <person name="Calvo E."/>
        </authorList>
    </citation>
    <scope>NUCLEOTIDE SEQUENCE</scope>
    <source>
        <tissue evidence="2">Salivary glands</tissue>
    </source>
</reference>
<evidence type="ECO:0000313" key="2">
    <source>
        <dbReference type="EMBL" id="MBW31337.1"/>
    </source>
</evidence>
<keyword evidence="1" id="KW-0732">Signal</keyword>
<feature type="signal peptide" evidence="1">
    <location>
        <begin position="1"/>
        <end position="27"/>
    </location>
</feature>
<evidence type="ECO:0000256" key="1">
    <source>
        <dbReference type="SAM" id="SignalP"/>
    </source>
</evidence>
<proteinExistence type="predicted"/>
<dbReference type="EMBL" id="GGFM01010586">
    <property type="protein sequence ID" value="MBW31337.1"/>
    <property type="molecule type" value="Transcribed_RNA"/>
</dbReference>
<sequence>MTKPSPFLPYCFFLFCLCLCFFSSVVASAATVRLHALHFTSLFTNGTSFNSFSRGATRVTWMRKPSRT</sequence>
<name>A0A2M3ZRY0_9DIPT</name>
<protein>
    <submittedName>
        <fullName evidence="2">Putative secreted peptide</fullName>
    </submittedName>
</protein>
<accession>A0A2M3ZRY0</accession>
<organism evidence="2">
    <name type="scientific">Anopheles braziliensis</name>
    <dbReference type="NCBI Taxonomy" id="58242"/>
    <lineage>
        <taxon>Eukaryota</taxon>
        <taxon>Metazoa</taxon>
        <taxon>Ecdysozoa</taxon>
        <taxon>Arthropoda</taxon>
        <taxon>Hexapoda</taxon>
        <taxon>Insecta</taxon>
        <taxon>Pterygota</taxon>
        <taxon>Neoptera</taxon>
        <taxon>Endopterygota</taxon>
        <taxon>Diptera</taxon>
        <taxon>Nematocera</taxon>
        <taxon>Culicoidea</taxon>
        <taxon>Culicidae</taxon>
        <taxon>Anophelinae</taxon>
        <taxon>Anopheles</taxon>
    </lineage>
</organism>
<feature type="chain" id="PRO_5014837490" evidence="1">
    <location>
        <begin position="28"/>
        <end position="68"/>
    </location>
</feature>
<dbReference type="AlphaFoldDB" id="A0A2M3ZRY0"/>